<keyword evidence="5" id="KW-0547">Nucleotide-binding</keyword>
<dbReference type="Gene3D" id="1.10.8.430">
    <property type="entry name" value="Helical domain of apoptotic protease-activating factors"/>
    <property type="match status" value="1"/>
</dbReference>
<evidence type="ECO:0000313" key="8">
    <source>
        <dbReference type="EMBL" id="PWA92782.1"/>
    </source>
</evidence>
<keyword evidence="3" id="KW-0677">Repeat</keyword>
<dbReference type="Pfam" id="PF00931">
    <property type="entry name" value="NB-ARC"/>
    <property type="match status" value="1"/>
</dbReference>
<comment type="similarity">
    <text evidence="1">Belongs to the disease resistance NB-LRR family.</text>
</comment>
<feature type="domain" description="Disease resistance protein At4g27190-like leucine-rich repeats" evidence="7">
    <location>
        <begin position="940"/>
        <end position="1058"/>
    </location>
</feature>
<dbReference type="SUPFAM" id="SSF52540">
    <property type="entry name" value="P-loop containing nucleoside triphosphate hydrolases"/>
    <property type="match status" value="1"/>
</dbReference>
<dbReference type="EMBL" id="PKPP01000437">
    <property type="protein sequence ID" value="PWA92782.1"/>
    <property type="molecule type" value="Genomic_DNA"/>
</dbReference>
<evidence type="ECO:0000256" key="2">
    <source>
        <dbReference type="ARBA" id="ARBA00022614"/>
    </source>
</evidence>
<dbReference type="PANTHER" id="PTHR33463:SF96">
    <property type="entry name" value="LEUCINE-RICH REPEAT DOMAIN, L DOMAIN-LIKE PROTEIN-RELATED"/>
    <property type="match status" value="1"/>
</dbReference>
<dbReference type="Gene3D" id="3.40.50.300">
    <property type="entry name" value="P-loop containing nucleotide triphosphate hydrolases"/>
    <property type="match status" value="1"/>
</dbReference>
<accession>A0A2U1Q4A5</accession>
<dbReference type="Gene3D" id="1.10.10.10">
    <property type="entry name" value="Winged helix-like DNA-binding domain superfamily/Winged helix DNA-binding domain"/>
    <property type="match status" value="1"/>
</dbReference>
<reference evidence="8 9" key="1">
    <citation type="journal article" date="2018" name="Mol. Plant">
        <title>The genome of Artemisia annua provides insight into the evolution of Asteraceae family and artemisinin biosynthesis.</title>
        <authorList>
            <person name="Shen Q."/>
            <person name="Zhang L."/>
            <person name="Liao Z."/>
            <person name="Wang S."/>
            <person name="Yan T."/>
            <person name="Shi P."/>
            <person name="Liu M."/>
            <person name="Fu X."/>
            <person name="Pan Q."/>
            <person name="Wang Y."/>
            <person name="Lv Z."/>
            <person name="Lu X."/>
            <person name="Zhang F."/>
            <person name="Jiang W."/>
            <person name="Ma Y."/>
            <person name="Chen M."/>
            <person name="Hao X."/>
            <person name="Li L."/>
            <person name="Tang Y."/>
            <person name="Lv G."/>
            <person name="Zhou Y."/>
            <person name="Sun X."/>
            <person name="Brodelius P.E."/>
            <person name="Rose J.K.C."/>
            <person name="Tang K."/>
        </authorList>
    </citation>
    <scope>NUCLEOTIDE SEQUENCE [LARGE SCALE GENOMIC DNA]</scope>
    <source>
        <strain evidence="9">cv. Huhao1</strain>
        <tissue evidence="8">Leaf</tissue>
    </source>
</reference>
<dbReference type="Proteomes" id="UP000245207">
    <property type="component" value="Unassembled WGS sequence"/>
</dbReference>
<dbReference type="AlphaFoldDB" id="A0A2U1Q4A5"/>
<evidence type="ECO:0000256" key="5">
    <source>
        <dbReference type="ARBA" id="ARBA00022840"/>
    </source>
</evidence>
<feature type="domain" description="NB-ARC" evidence="6">
    <location>
        <begin position="157"/>
        <end position="322"/>
    </location>
</feature>
<dbReference type="InterPro" id="IPR027417">
    <property type="entry name" value="P-loop_NTPase"/>
</dbReference>
<dbReference type="Gene3D" id="3.80.10.10">
    <property type="entry name" value="Ribonuclease Inhibitor"/>
    <property type="match status" value="2"/>
</dbReference>
<dbReference type="InterPro" id="IPR042197">
    <property type="entry name" value="Apaf_helical"/>
</dbReference>
<comment type="caution">
    <text evidence="8">The sequence shown here is derived from an EMBL/GenBank/DDBJ whole genome shotgun (WGS) entry which is preliminary data.</text>
</comment>
<keyword evidence="9" id="KW-1185">Reference proteome</keyword>
<evidence type="ECO:0000256" key="1">
    <source>
        <dbReference type="ARBA" id="ARBA00008894"/>
    </source>
</evidence>
<dbReference type="GO" id="GO:0006952">
    <property type="term" value="P:defense response"/>
    <property type="evidence" value="ECO:0007669"/>
    <property type="project" value="UniProtKB-KW"/>
</dbReference>
<evidence type="ECO:0000259" key="6">
    <source>
        <dbReference type="Pfam" id="PF00931"/>
    </source>
</evidence>
<sequence length="1165" mass="132785">MEFVAPIIEAVVGSLMVPIKKHLGFFVSFTKLVEEMRGRVQRLNVTEKEVQMKKDIADANNQVVSEHVDRWLDDVKEINKKVEGIPTDGIGCCNVAKRYKAGKMSSDIVKKIDDLEAWKSKIEWTKEQIPLGMVPSTAAPVHDGTQISFKSRDLVFNAALKSLQPDSEIQMIALSGMGGVGKTTMMEQLKKAVEESKMFDWVVKVVVGEKPDPITIQQAIAEYMGQVLTERTKDARADRLRNRFAGMARNGKKVLVIMDDLWKEVDLKDVGLMSPLPNGFKLLITSRFEYVCTKMGINSESIFTLGVLKYPEAKTLFFGIVGPSVGNDYELQKIGEGIVEKCGGLPIAIKTIADSLRDDIKDAWKDALSNLQHGNLQDLYDIVDKVFEMSYNNLKNDDAKAIFLLSGIFPDDHDIPIEELMIYGWGLKLFKEVYNIREARRRTNTCVNNLIRANLLTKSDREGCVKMHDLVRSFILSNFSNVKQASVVNHDDMARLLTKDANESYDRILLKCADMSEFPADFNYPNLSLLILTDWYKLKFPADFYERMKKLEVLSYEHKLTPLLPTTFEHSSQLRTLCLRSCWLKVDLSFLGSLSNLETLSLVDCSGIKKLPSTIGNLRKLKLLDLTNCDNLRIDDGVFQNLVRLEELYIRAYMGRAIKFTDANCAELEILSQHLFALEMEFYKSKAQPKNVSFKKLERFRISIGCTLEHNAFCKLERYIVKNTLCLLADSHKLLECKISELFEKTEELYLEVNNMNHLGVVSMHPSQHSFCNLRLLVVEKCPDMKYLFTLQVAIGLKKLERLLVDSCSLLEGLVGGNSVVSDKRVEAESERDSQPPLGFQFHNLKEIIFPNLDVLELTYLPCLKGIGRRGNMWSMSHNTSSSTATSVNNQFQGTQVISATWPLCQYPRRLTLRWCHAWSSSIIVCYVVLKDLKHRDDTQIIPSIVLLQLTKLEDIHVRENELAEEVFEVIPEGTNNNNNGGFSESQTVFNIPNLTDMLIYEMNNLRYLWKRNRWMVLEFPKLTTLKIDTCRRLEHVFTSSMVGRLVQLQELDISHCQNLELIVKEEERDVRVNDQMISLPHLKVLKLYNLPSLKGFCLGKEAFSWPSLDTLKIRSCPAITVLTKGQLDTPALKVIDTSFGKRDIREDLNSFIKTKQEEVPTCCL</sequence>
<dbReference type="InterPro" id="IPR032675">
    <property type="entry name" value="LRR_dom_sf"/>
</dbReference>
<feature type="domain" description="Disease resistance protein At4g27190-like leucine-rich repeats" evidence="7">
    <location>
        <begin position="749"/>
        <end position="827"/>
    </location>
</feature>
<proteinExistence type="inferred from homology"/>
<keyword evidence="4" id="KW-0611">Plant defense</keyword>
<dbReference type="InterPro" id="IPR050905">
    <property type="entry name" value="Plant_NBS-LRR"/>
</dbReference>
<organism evidence="8 9">
    <name type="scientific">Artemisia annua</name>
    <name type="common">Sweet wormwood</name>
    <dbReference type="NCBI Taxonomy" id="35608"/>
    <lineage>
        <taxon>Eukaryota</taxon>
        <taxon>Viridiplantae</taxon>
        <taxon>Streptophyta</taxon>
        <taxon>Embryophyta</taxon>
        <taxon>Tracheophyta</taxon>
        <taxon>Spermatophyta</taxon>
        <taxon>Magnoliopsida</taxon>
        <taxon>eudicotyledons</taxon>
        <taxon>Gunneridae</taxon>
        <taxon>Pentapetalae</taxon>
        <taxon>asterids</taxon>
        <taxon>campanulids</taxon>
        <taxon>Asterales</taxon>
        <taxon>Asteraceae</taxon>
        <taxon>Asteroideae</taxon>
        <taxon>Anthemideae</taxon>
        <taxon>Artemisiinae</taxon>
        <taxon>Artemisia</taxon>
    </lineage>
</organism>
<evidence type="ECO:0000313" key="9">
    <source>
        <dbReference type="Proteomes" id="UP000245207"/>
    </source>
</evidence>
<evidence type="ECO:0000256" key="3">
    <source>
        <dbReference type="ARBA" id="ARBA00022737"/>
    </source>
</evidence>
<evidence type="ECO:0000256" key="4">
    <source>
        <dbReference type="ARBA" id="ARBA00022821"/>
    </source>
</evidence>
<keyword evidence="5" id="KW-0067">ATP-binding</keyword>
<evidence type="ECO:0000259" key="7">
    <source>
        <dbReference type="Pfam" id="PF23247"/>
    </source>
</evidence>
<gene>
    <name evidence="8" type="ORF">CTI12_AA016010</name>
</gene>
<protein>
    <submittedName>
        <fullName evidence="8">NB-ARC domains-containing protein</fullName>
    </submittedName>
</protein>
<dbReference type="Pfam" id="PF23247">
    <property type="entry name" value="LRR_RPS2"/>
    <property type="match status" value="2"/>
</dbReference>
<dbReference type="GO" id="GO:0043531">
    <property type="term" value="F:ADP binding"/>
    <property type="evidence" value="ECO:0007669"/>
    <property type="project" value="InterPro"/>
</dbReference>
<dbReference type="OrthoDB" id="3794806at2759"/>
<dbReference type="STRING" id="35608.A0A2U1Q4A5"/>
<keyword evidence="2" id="KW-0433">Leucine-rich repeat</keyword>
<dbReference type="PRINTS" id="PR00364">
    <property type="entry name" value="DISEASERSIST"/>
</dbReference>
<dbReference type="InterPro" id="IPR057135">
    <property type="entry name" value="At4g27190-like_LRR"/>
</dbReference>
<dbReference type="PANTHER" id="PTHR33463">
    <property type="entry name" value="NB-ARC DOMAIN-CONTAINING PROTEIN-RELATED"/>
    <property type="match status" value="1"/>
</dbReference>
<name>A0A2U1Q4A5_ARTAN</name>
<dbReference type="SUPFAM" id="SSF52058">
    <property type="entry name" value="L domain-like"/>
    <property type="match status" value="1"/>
</dbReference>
<dbReference type="InterPro" id="IPR036388">
    <property type="entry name" value="WH-like_DNA-bd_sf"/>
</dbReference>
<dbReference type="GO" id="GO:0005524">
    <property type="term" value="F:ATP binding"/>
    <property type="evidence" value="ECO:0007669"/>
    <property type="project" value="UniProtKB-KW"/>
</dbReference>
<dbReference type="InterPro" id="IPR002182">
    <property type="entry name" value="NB-ARC"/>
</dbReference>